<feature type="region of interest" description="Disordered" evidence="1">
    <location>
        <begin position="233"/>
        <end position="320"/>
    </location>
</feature>
<proteinExistence type="predicted"/>
<evidence type="ECO:0000259" key="2">
    <source>
        <dbReference type="PROSITE" id="PS51154"/>
    </source>
</evidence>
<evidence type="ECO:0000256" key="1">
    <source>
        <dbReference type="SAM" id="MobiDB-lite"/>
    </source>
</evidence>
<organism evidence="3 4">
    <name type="scientific">Sporothrix eucalyptigena</name>
    <dbReference type="NCBI Taxonomy" id="1812306"/>
    <lineage>
        <taxon>Eukaryota</taxon>
        <taxon>Fungi</taxon>
        <taxon>Dikarya</taxon>
        <taxon>Ascomycota</taxon>
        <taxon>Pezizomycotina</taxon>
        <taxon>Sordariomycetes</taxon>
        <taxon>Sordariomycetidae</taxon>
        <taxon>Ophiostomatales</taxon>
        <taxon>Ophiostomataceae</taxon>
        <taxon>Sporothrix</taxon>
    </lineage>
</organism>
<sequence>MFRGPQQRQPVVFTDEDTLAAVYARNPPPANGNVYPRVYRVAQGKFKPSADLNSKIVHWRGDLTRVKIDAIVNAANNSLLGGGGVDGAIHMAAGPDLLQECIFLKGCKTGDCKITKGYRLPAKYVLHTVGPFFRGDQADEAQANLVSCYRRCIEVAVENNVRSIAFCAVSTGIYGYPSAQASVDATMTVRTLLEDPQYAGKIDRVVFVTFVQADFDAYSTVLPLVFPPVREQAHDDTNTNANETDAPDAAEATDAADTTAGETATAPAEEPAAVPAPGEAIHISVSGLPESAAQAEEPAREAPQHVDAANKEQPAREPSA</sequence>
<dbReference type="SMART" id="SM00506">
    <property type="entry name" value="A1pp"/>
    <property type="match status" value="1"/>
</dbReference>
<dbReference type="PROSITE" id="PS51154">
    <property type="entry name" value="MACRO"/>
    <property type="match status" value="1"/>
</dbReference>
<dbReference type="PANTHER" id="PTHR11106">
    <property type="entry name" value="GANGLIOSIDE INDUCED DIFFERENTIATION ASSOCIATED PROTEIN 2-RELATED"/>
    <property type="match status" value="1"/>
</dbReference>
<protein>
    <recommendedName>
        <fullName evidence="2">Macro domain-containing protein</fullName>
    </recommendedName>
</protein>
<gene>
    <name evidence="3" type="ORF">SEUCBS140593_008322</name>
</gene>
<comment type="caution">
    <text evidence="3">The sequence shown here is derived from an EMBL/GenBank/DDBJ whole genome shotgun (WGS) entry which is preliminary data.</text>
</comment>
<feature type="compositionally biased region" description="Low complexity" evidence="1">
    <location>
        <begin position="238"/>
        <end position="280"/>
    </location>
</feature>
<evidence type="ECO:0000313" key="3">
    <source>
        <dbReference type="EMBL" id="CAK7232620.1"/>
    </source>
</evidence>
<dbReference type="Gene3D" id="3.40.220.10">
    <property type="entry name" value="Leucine Aminopeptidase, subunit E, domain 1"/>
    <property type="match status" value="1"/>
</dbReference>
<dbReference type="SUPFAM" id="SSF52949">
    <property type="entry name" value="Macro domain-like"/>
    <property type="match status" value="1"/>
</dbReference>
<keyword evidence="4" id="KW-1185">Reference proteome</keyword>
<name>A0ABP0CM22_9PEZI</name>
<feature type="compositionally biased region" description="Basic and acidic residues" evidence="1">
    <location>
        <begin position="297"/>
        <end position="320"/>
    </location>
</feature>
<evidence type="ECO:0000313" key="4">
    <source>
        <dbReference type="Proteomes" id="UP001642482"/>
    </source>
</evidence>
<dbReference type="EMBL" id="CAWUHD010000113">
    <property type="protein sequence ID" value="CAK7232620.1"/>
    <property type="molecule type" value="Genomic_DNA"/>
</dbReference>
<dbReference type="PANTHER" id="PTHR11106:SF27">
    <property type="entry name" value="MACRO DOMAIN-CONTAINING PROTEIN"/>
    <property type="match status" value="1"/>
</dbReference>
<dbReference type="Pfam" id="PF01661">
    <property type="entry name" value="Macro"/>
    <property type="match status" value="1"/>
</dbReference>
<reference evidence="3 4" key="1">
    <citation type="submission" date="2024-01" db="EMBL/GenBank/DDBJ databases">
        <authorList>
            <person name="Allen C."/>
            <person name="Tagirdzhanova G."/>
        </authorList>
    </citation>
    <scope>NUCLEOTIDE SEQUENCE [LARGE SCALE GENOMIC DNA]</scope>
</reference>
<accession>A0ABP0CM22</accession>
<dbReference type="CDD" id="cd02908">
    <property type="entry name" value="Macro_OAADPr_deacetylase"/>
    <property type="match status" value="1"/>
</dbReference>
<dbReference type="InterPro" id="IPR043472">
    <property type="entry name" value="Macro_dom-like"/>
</dbReference>
<feature type="domain" description="Macro" evidence="2">
    <location>
        <begin position="43"/>
        <end position="226"/>
    </location>
</feature>
<dbReference type="InterPro" id="IPR002589">
    <property type="entry name" value="Macro_dom"/>
</dbReference>
<dbReference type="Proteomes" id="UP001642482">
    <property type="component" value="Unassembled WGS sequence"/>
</dbReference>